<comment type="subcellular location">
    <subcellularLocation>
        <location evidence="1">Cell membrane</location>
        <topology evidence="1">Multi-pass membrane protein</topology>
    </subcellularLocation>
</comment>
<evidence type="ECO:0000256" key="4">
    <source>
        <dbReference type="ARBA" id="ARBA00022475"/>
    </source>
</evidence>
<dbReference type="PANTHER" id="PTHR36838">
    <property type="entry name" value="AUXIN EFFLUX CARRIER FAMILY PROTEIN"/>
    <property type="match status" value="1"/>
</dbReference>
<feature type="transmembrane region" description="Helical" evidence="8">
    <location>
        <begin position="196"/>
        <end position="218"/>
    </location>
</feature>
<feature type="transmembrane region" description="Helical" evidence="8">
    <location>
        <begin position="36"/>
        <end position="54"/>
    </location>
</feature>
<evidence type="ECO:0000256" key="3">
    <source>
        <dbReference type="ARBA" id="ARBA00022448"/>
    </source>
</evidence>
<keyword evidence="5 8" id="KW-0812">Transmembrane</keyword>
<protein>
    <submittedName>
        <fullName evidence="9">AEC family transporter</fullName>
    </submittedName>
</protein>
<evidence type="ECO:0000313" key="10">
    <source>
        <dbReference type="Proteomes" id="UP001597497"/>
    </source>
</evidence>
<feature type="transmembrane region" description="Helical" evidence="8">
    <location>
        <begin position="165"/>
        <end position="184"/>
    </location>
</feature>
<dbReference type="InterPro" id="IPR004776">
    <property type="entry name" value="Mem_transp_PIN-like"/>
</dbReference>
<evidence type="ECO:0000256" key="1">
    <source>
        <dbReference type="ARBA" id="ARBA00004651"/>
    </source>
</evidence>
<comment type="similarity">
    <text evidence="2">Belongs to the auxin efflux carrier (TC 2.A.69) family.</text>
</comment>
<evidence type="ECO:0000256" key="8">
    <source>
        <dbReference type="SAM" id="Phobius"/>
    </source>
</evidence>
<feature type="transmembrane region" description="Helical" evidence="8">
    <location>
        <begin position="282"/>
        <end position="304"/>
    </location>
</feature>
<gene>
    <name evidence="9" type="ORF">ACFSUC_03635</name>
</gene>
<dbReference type="RefSeq" id="WP_379928124.1">
    <property type="nucleotide sequence ID" value="NZ_JBHUMM010000005.1"/>
</dbReference>
<reference evidence="10" key="1">
    <citation type="journal article" date="2019" name="Int. J. Syst. Evol. Microbiol.">
        <title>The Global Catalogue of Microorganisms (GCM) 10K type strain sequencing project: providing services to taxonomists for standard genome sequencing and annotation.</title>
        <authorList>
            <consortium name="The Broad Institute Genomics Platform"/>
            <consortium name="The Broad Institute Genome Sequencing Center for Infectious Disease"/>
            <person name="Wu L."/>
            <person name="Ma J."/>
        </authorList>
    </citation>
    <scope>NUCLEOTIDE SEQUENCE [LARGE SCALE GENOMIC DNA]</scope>
    <source>
        <strain evidence="10">KCTC 33676</strain>
    </source>
</reference>
<sequence>MSYFTHIFIQNIIPLSILIGAGILLQRRFQLDIKTLSKLIFYVFSPAIMFRTLLESSISASLFWKILLFFVIFFSLLILVTEIVLRIKWSQKDNGRRVAFRHSVLFYNSANYTLPLNQLVFQGNPFAFSVQTVIMVIQTILPYTYGVYSINSHKQSLGKTLKTVFSLPVIYAIPLAVLCNFWEVTPPKPIYMPISYIADGFIATALITLGAQLGSMTWRFRLTELVWSNSLRLLVSPLIGAMVVWMLGFDGILADALILSCAVPTALNTVLLAVEFDNEPEYASQTVLSSTVLSMFTVTLVLYFL</sequence>
<keyword evidence="7 8" id="KW-0472">Membrane</keyword>
<dbReference type="PANTHER" id="PTHR36838:SF1">
    <property type="entry name" value="SLR1864 PROTEIN"/>
    <property type="match status" value="1"/>
</dbReference>
<keyword evidence="3" id="KW-0813">Transport</keyword>
<dbReference type="Gene3D" id="1.20.1530.20">
    <property type="match status" value="1"/>
</dbReference>
<proteinExistence type="inferred from homology"/>
<keyword evidence="6 8" id="KW-1133">Transmembrane helix</keyword>
<feature type="transmembrane region" description="Helical" evidence="8">
    <location>
        <begin position="126"/>
        <end position="145"/>
    </location>
</feature>
<dbReference type="Pfam" id="PF03547">
    <property type="entry name" value="Mem_trans"/>
    <property type="match status" value="1"/>
</dbReference>
<evidence type="ECO:0000256" key="5">
    <source>
        <dbReference type="ARBA" id="ARBA00022692"/>
    </source>
</evidence>
<keyword evidence="10" id="KW-1185">Reference proteome</keyword>
<dbReference type="InterPro" id="IPR038770">
    <property type="entry name" value="Na+/solute_symporter_sf"/>
</dbReference>
<evidence type="ECO:0000256" key="6">
    <source>
        <dbReference type="ARBA" id="ARBA00022989"/>
    </source>
</evidence>
<dbReference type="Proteomes" id="UP001597497">
    <property type="component" value="Unassembled WGS sequence"/>
</dbReference>
<accession>A0ABW5R7H7</accession>
<keyword evidence="4" id="KW-1003">Cell membrane</keyword>
<feature type="transmembrane region" description="Helical" evidence="8">
    <location>
        <begin position="256"/>
        <end position="276"/>
    </location>
</feature>
<evidence type="ECO:0000256" key="7">
    <source>
        <dbReference type="ARBA" id="ARBA00023136"/>
    </source>
</evidence>
<evidence type="ECO:0000256" key="2">
    <source>
        <dbReference type="ARBA" id="ARBA00010145"/>
    </source>
</evidence>
<feature type="transmembrane region" description="Helical" evidence="8">
    <location>
        <begin position="66"/>
        <end position="87"/>
    </location>
</feature>
<dbReference type="EMBL" id="JBHUMM010000005">
    <property type="protein sequence ID" value="MFD2670700.1"/>
    <property type="molecule type" value="Genomic_DNA"/>
</dbReference>
<comment type="caution">
    <text evidence="9">The sequence shown here is derived from an EMBL/GenBank/DDBJ whole genome shotgun (WGS) entry which is preliminary data.</text>
</comment>
<feature type="transmembrane region" description="Helical" evidence="8">
    <location>
        <begin position="230"/>
        <end position="249"/>
    </location>
</feature>
<organism evidence="9 10">
    <name type="scientific">Marinicrinis sediminis</name>
    <dbReference type="NCBI Taxonomy" id="1652465"/>
    <lineage>
        <taxon>Bacteria</taxon>
        <taxon>Bacillati</taxon>
        <taxon>Bacillota</taxon>
        <taxon>Bacilli</taxon>
        <taxon>Bacillales</taxon>
        <taxon>Paenibacillaceae</taxon>
    </lineage>
</organism>
<name>A0ABW5R7H7_9BACL</name>
<evidence type="ECO:0000313" key="9">
    <source>
        <dbReference type="EMBL" id="MFD2670700.1"/>
    </source>
</evidence>
<feature type="transmembrane region" description="Helical" evidence="8">
    <location>
        <begin position="6"/>
        <end position="24"/>
    </location>
</feature>